<name>A0ABU7CPW2_9TELE</name>
<evidence type="ECO:0000313" key="3">
    <source>
        <dbReference type="Proteomes" id="UP001352852"/>
    </source>
</evidence>
<organism evidence="2 3">
    <name type="scientific">Characodon lateralis</name>
    <dbReference type="NCBI Taxonomy" id="208331"/>
    <lineage>
        <taxon>Eukaryota</taxon>
        <taxon>Metazoa</taxon>
        <taxon>Chordata</taxon>
        <taxon>Craniata</taxon>
        <taxon>Vertebrata</taxon>
        <taxon>Euteleostomi</taxon>
        <taxon>Actinopterygii</taxon>
        <taxon>Neopterygii</taxon>
        <taxon>Teleostei</taxon>
        <taxon>Neoteleostei</taxon>
        <taxon>Acanthomorphata</taxon>
        <taxon>Ovalentaria</taxon>
        <taxon>Atherinomorphae</taxon>
        <taxon>Cyprinodontiformes</taxon>
        <taxon>Goodeidae</taxon>
        <taxon>Characodon</taxon>
    </lineage>
</organism>
<sequence length="92" mass="10258">MPRRIKAVLKAKGGPTRYWQGVPNKVADELTVLVFHKFTVLGTSGNRTVQRRQLENHHESGAELTGNHPDRSFVGLPPVRESGLTHSWSGIF</sequence>
<evidence type="ECO:0000256" key="1">
    <source>
        <dbReference type="SAM" id="MobiDB-lite"/>
    </source>
</evidence>
<keyword evidence="3" id="KW-1185">Reference proteome</keyword>
<protein>
    <submittedName>
        <fullName evidence="2">Uncharacterized protein</fullName>
    </submittedName>
</protein>
<reference evidence="2 3" key="1">
    <citation type="submission" date="2021-06" db="EMBL/GenBank/DDBJ databases">
        <authorList>
            <person name="Palmer J.M."/>
        </authorList>
    </citation>
    <scope>NUCLEOTIDE SEQUENCE [LARGE SCALE GENOMIC DNA]</scope>
    <source>
        <strain evidence="2 3">CL_MEX2019</strain>
        <tissue evidence="2">Muscle</tissue>
    </source>
</reference>
<feature type="region of interest" description="Disordered" evidence="1">
    <location>
        <begin position="56"/>
        <end position="77"/>
    </location>
</feature>
<dbReference type="EMBL" id="JAHUTJ010000546">
    <property type="protein sequence ID" value="MED6263879.1"/>
    <property type="molecule type" value="Genomic_DNA"/>
</dbReference>
<dbReference type="Proteomes" id="UP001352852">
    <property type="component" value="Unassembled WGS sequence"/>
</dbReference>
<gene>
    <name evidence="2" type="ORF">CHARACLAT_009129</name>
</gene>
<accession>A0ABU7CPW2</accession>
<comment type="caution">
    <text evidence="2">The sequence shown here is derived from an EMBL/GenBank/DDBJ whole genome shotgun (WGS) entry which is preliminary data.</text>
</comment>
<proteinExistence type="predicted"/>
<evidence type="ECO:0000313" key="2">
    <source>
        <dbReference type="EMBL" id="MED6263879.1"/>
    </source>
</evidence>